<keyword evidence="3" id="KW-1185">Reference proteome</keyword>
<dbReference type="AlphaFoldDB" id="A0AAJ0IC19"/>
<sequence length="102" mass="11466">MPSRAALFSLVVFVFGSRSMTENRDLLADRPCPGCPQLYLSLASAVHQGRDDPEAANLCDQNEKAMVDERAGVRSARFQRSDHLKFWIWRFAGCNSQAIIHL</sequence>
<evidence type="ECO:0008006" key="4">
    <source>
        <dbReference type="Google" id="ProtNLM"/>
    </source>
</evidence>
<dbReference type="EMBL" id="JAULSX010000002">
    <property type="protein sequence ID" value="KAK3496948.1"/>
    <property type="molecule type" value="Genomic_DNA"/>
</dbReference>
<dbReference type="Proteomes" id="UP001285908">
    <property type="component" value="Unassembled WGS sequence"/>
</dbReference>
<dbReference type="GeneID" id="87879290"/>
<organism evidence="2 3">
    <name type="scientific">Neurospora hispaniola</name>
    <dbReference type="NCBI Taxonomy" id="588809"/>
    <lineage>
        <taxon>Eukaryota</taxon>
        <taxon>Fungi</taxon>
        <taxon>Dikarya</taxon>
        <taxon>Ascomycota</taxon>
        <taxon>Pezizomycotina</taxon>
        <taxon>Sordariomycetes</taxon>
        <taxon>Sordariomycetidae</taxon>
        <taxon>Sordariales</taxon>
        <taxon>Sordariaceae</taxon>
        <taxon>Neurospora</taxon>
    </lineage>
</organism>
<evidence type="ECO:0000313" key="2">
    <source>
        <dbReference type="EMBL" id="KAK3496948.1"/>
    </source>
</evidence>
<accession>A0AAJ0IC19</accession>
<feature type="chain" id="PRO_5042500632" description="Secreted protein" evidence="1">
    <location>
        <begin position="17"/>
        <end position="102"/>
    </location>
</feature>
<proteinExistence type="predicted"/>
<evidence type="ECO:0000313" key="3">
    <source>
        <dbReference type="Proteomes" id="UP001285908"/>
    </source>
</evidence>
<protein>
    <recommendedName>
        <fullName evidence="4">Secreted protein</fullName>
    </recommendedName>
</protein>
<name>A0AAJ0IC19_9PEZI</name>
<gene>
    <name evidence="2" type="ORF">B0T23DRAFT_70303</name>
</gene>
<evidence type="ECO:0000256" key="1">
    <source>
        <dbReference type="SAM" id="SignalP"/>
    </source>
</evidence>
<reference evidence="2 3" key="1">
    <citation type="journal article" date="2023" name="Mol. Phylogenet. Evol.">
        <title>Genome-scale phylogeny and comparative genomics of the fungal order Sordariales.</title>
        <authorList>
            <person name="Hensen N."/>
            <person name="Bonometti L."/>
            <person name="Westerberg I."/>
            <person name="Brannstrom I.O."/>
            <person name="Guillou S."/>
            <person name="Cros-Aarteil S."/>
            <person name="Calhoun S."/>
            <person name="Haridas S."/>
            <person name="Kuo A."/>
            <person name="Mondo S."/>
            <person name="Pangilinan J."/>
            <person name="Riley R."/>
            <person name="LaButti K."/>
            <person name="Andreopoulos B."/>
            <person name="Lipzen A."/>
            <person name="Chen C."/>
            <person name="Yan M."/>
            <person name="Daum C."/>
            <person name="Ng V."/>
            <person name="Clum A."/>
            <person name="Steindorff A."/>
            <person name="Ohm R.A."/>
            <person name="Martin F."/>
            <person name="Silar P."/>
            <person name="Natvig D.O."/>
            <person name="Lalanne C."/>
            <person name="Gautier V."/>
            <person name="Ament-Velasquez S.L."/>
            <person name="Kruys A."/>
            <person name="Hutchinson M.I."/>
            <person name="Powell A.J."/>
            <person name="Barry K."/>
            <person name="Miller A.N."/>
            <person name="Grigoriev I.V."/>
            <person name="Debuchy R."/>
            <person name="Gladieux P."/>
            <person name="Hiltunen Thoren M."/>
            <person name="Johannesson H."/>
        </authorList>
    </citation>
    <scope>NUCLEOTIDE SEQUENCE [LARGE SCALE GENOMIC DNA]</scope>
    <source>
        <strain evidence="2 3">FGSC 10403</strain>
    </source>
</reference>
<dbReference type="RefSeq" id="XP_062695212.1">
    <property type="nucleotide sequence ID" value="XM_062841668.1"/>
</dbReference>
<comment type="caution">
    <text evidence="2">The sequence shown here is derived from an EMBL/GenBank/DDBJ whole genome shotgun (WGS) entry which is preliminary data.</text>
</comment>
<feature type="signal peptide" evidence="1">
    <location>
        <begin position="1"/>
        <end position="16"/>
    </location>
</feature>
<keyword evidence="1" id="KW-0732">Signal</keyword>